<dbReference type="PROSITE" id="PS00041">
    <property type="entry name" value="HTH_ARAC_FAMILY_1"/>
    <property type="match status" value="1"/>
</dbReference>
<evidence type="ECO:0000313" key="6">
    <source>
        <dbReference type="Proteomes" id="UP001324993"/>
    </source>
</evidence>
<keyword evidence="3" id="KW-0804">Transcription</keyword>
<dbReference type="RefSeq" id="WP_319831255.1">
    <property type="nucleotide sequence ID" value="NZ_CP138858.1"/>
</dbReference>
<dbReference type="InterPro" id="IPR050908">
    <property type="entry name" value="SmbC-like"/>
</dbReference>
<proteinExistence type="predicted"/>
<feature type="domain" description="HTH araC/xylS-type" evidence="4">
    <location>
        <begin position="13"/>
        <end position="112"/>
    </location>
</feature>
<dbReference type="InterPro" id="IPR010499">
    <property type="entry name" value="AraC_E-bd"/>
</dbReference>
<dbReference type="InterPro" id="IPR020449">
    <property type="entry name" value="Tscrpt_reg_AraC-type_HTH"/>
</dbReference>
<dbReference type="Gene3D" id="1.10.10.60">
    <property type="entry name" value="Homeodomain-like"/>
    <property type="match status" value="2"/>
</dbReference>
<dbReference type="EMBL" id="CP138858">
    <property type="protein sequence ID" value="WPJ94318.1"/>
    <property type="molecule type" value="Genomic_DNA"/>
</dbReference>
<dbReference type="InterPro" id="IPR029442">
    <property type="entry name" value="GyrI-like"/>
</dbReference>
<accession>A0ABZ0RGY3</accession>
<dbReference type="InterPro" id="IPR011256">
    <property type="entry name" value="Reg_factor_effector_dom_sf"/>
</dbReference>
<dbReference type="SUPFAM" id="SSF46689">
    <property type="entry name" value="Homeodomain-like"/>
    <property type="match status" value="2"/>
</dbReference>
<dbReference type="Proteomes" id="UP001324993">
    <property type="component" value="Chromosome"/>
</dbReference>
<evidence type="ECO:0000313" key="5">
    <source>
        <dbReference type="EMBL" id="WPJ94318.1"/>
    </source>
</evidence>
<dbReference type="InterPro" id="IPR018060">
    <property type="entry name" value="HTH_AraC"/>
</dbReference>
<dbReference type="PANTHER" id="PTHR40055">
    <property type="entry name" value="TRANSCRIPTIONAL REGULATOR YGIV-RELATED"/>
    <property type="match status" value="1"/>
</dbReference>
<dbReference type="SMART" id="SM00342">
    <property type="entry name" value="HTH_ARAC"/>
    <property type="match status" value="1"/>
</dbReference>
<evidence type="ECO:0000256" key="2">
    <source>
        <dbReference type="ARBA" id="ARBA00023125"/>
    </source>
</evidence>
<dbReference type="InterPro" id="IPR018062">
    <property type="entry name" value="HTH_AraC-typ_CS"/>
</dbReference>
<evidence type="ECO:0000256" key="1">
    <source>
        <dbReference type="ARBA" id="ARBA00023015"/>
    </source>
</evidence>
<gene>
    <name evidence="5" type="ORF">SH580_12815</name>
</gene>
<dbReference type="Pfam" id="PF06445">
    <property type="entry name" value="GyrI-like"/>
    <property type="match status" value="1"/>
</dbReference>
<dbReference type="SMART" id="SM00871">
    <property type="entry name" value="AraC_E_bind"/>
    <property type="match status" value="1"/>
</dbReference>
<keyword evidence="1" id="KW-0805">Transcription regulation</keyword>
<dbReference type="PANTHER" id="PTHR40055:SF2">
    <property type="entry name" value="DNA GYRASE INHIBITOR"/>
    <property type="match status" value="1"/>
</dbReference>
<name>A0ABZ0RGY3_9BACT</name>
<dbReference type="PROSITE" id="PS01124">
    <property type="entry name" value="HTH_ARAC_FAMILY_2"/>
    <property type="match status" value="1"/>
</dbReference>
<reference evidence="5 6" key="1">
    <citation type="submission" date="2023-11" db="EMBL/GenBank/DDBJ databases">
        <title>Coraliomargarita sp. nov., isolated from marine algae.</title>
        <authorList>
            <person name="Lee J.K."/>
            <person name="Baek J.H."/>
            <person name="Kim J.M."/>
            <person name="Choi D.G."/>
            <person name="Jeon C.O."/>
        </authorList>
    </citation>
    <scope>NUCLEOTIDE SEQUENCE [LARGE SCALE GENOMIC DNA]</scope>
    <source>
        <strain evidence="5 6">J2-16</strain>
    </source>
</reference>
<dbReference type="PRINTS" id="PR00032">
    <property type="entry name" value="HTHARAC"/>
</dbReference>
<keyword evidence="6" id="KW-1185">Reference proteome</keyword>
<evidence type="ECO:0000259" key="4">
    <source>
        <dbReference type="PROSITE" id="PS01124"/>
    </source>
</evidence>
<protein>
    <submittedName>
        <fullName evidence="5">GyrI-like domain-containing protein</fullName>
    </submittedName>
</protein>
<sequence>MEPKTVDYQKRICCAMNFISQNIERELSLEEIAASASFSAFHFHRIFKASVGETVASFTRRLRLESAASRLIATPNGDITTIAMECGFSSSQNFAKAFRKHFSLTPTEYRHSKIGHTLSKNENASLFQIRYDVDSVTRNLSNLTKKMKMNTEVKVLPESEVAYVRRMGAYGKETCQPAFIELMEYAGPRNLIAPGKMLAIYWDNPEVTPAEKCRFDACIMVPAGTVAEGQVCIQTIRGGSYVVHHAEVTEDAFQQAWQDAFVWLCDSGFEAGDGPCFELYQNNGMEHPEGKWLVDICIPLKEKV</sequence>
<organism evidence="5 6">
    <name type="scientific">Coraliomargarita algicola</name>
    <dbReference type="NCBI Taxonomy" id="3092156"/>
    <lineage>
        <taxon>Bacteria</taxon>
        <taxon>Pseudomonadati</taxon>
        <taxon>Verrucomicrobiota</taxon>
        <taxon>Opitutia</taxon>
        <taxon>Puniceicoccales</taxon>
        <taxon>Coraliomargaritaceae</taxon>
        <taxon>Coraliomargarita</taxon>
    </lineage>
</organism>
<evidence type="ECO:0000256" key="3">
    <source>
        <dbReference type="ARBA" id="ARBA00023163"/>
    </source>
</evidence>
<dbReference type="Pfam" id="PF12833">
    <property type="entry name" value="HTH_18"/>
    <property type="match status" value="1"/>
</dbReference>
<dbReference type="SUPFAM" id="SSF55136">
    <property type="entry name" value="Probable bacterial effector-binding domain"/>
    <property type="match status" value="1"/>
</dbReference>
<dbReference type="Gene3D" id="3.20.80.10">
    <property type="entry name" value="Regulatory factor, effector binding domain"/>
    <property type="match status" value="1"/>
</dbReference>
<dbReference type="InterPro" id="IPR009057">
    <property type="entry name" value="Homeodomain-like_sf"/>
</dbReference>
<keyword evidence="2" id="KW-0238">DNA-binding</keyword>